<dbReference type="Gene3D" id="3.10.20.700">
    <property type="match status" value="1"/>
</dbReference>
<feature type="domain" description="Capsule biosynthesis GfcC-like C-terminal" evidence="2">
    <location>
        <begin position="173"/>
        <end position="255"/>
    </location>
</feature>
<dbReference type="Pfam" id="PF20616">
    <property type="entry name" value="Caps_syn_GfcC_N"/>
    <property type="match status" value="1"/>
</dbReference>
<dbReference type="Pfam" id="PF06251">
    <property type="entry name" value="Caps_syn_GfcC_C"/>
    <property type="match status" value="1"/>
</dbReference>
<dbReference type="AlphaFoldDB" id="A0A9X4EUJ0"/>
<name>A0A9X4EUJ0_9VIBR</name>
<dbReference type="InterPro" id="IPR010425">
    <property type="entry name" value="Caps_synth_GfcC-like_C"/>
</dbReference>
<reference evidence="4" key="1">
    <citation type="submission" date="2022-02" db="EMBL/GenBank/DDBJ databases">
        <title>Emergence and expansion in Europe of a Vibrio aestuarianus clonal complex pathogenic for oysters.</title>
        <authorList>
            <person name="Mesnil A."/>
            <person name="Travers M.-A."/>
        </authorList>
    </citation>
    <scope>NUCLEOTIDE SEQUENCE</scope>
    <source>
        <strain evidence="4">19_064_11T1</strain>
    </source>
</reference>
<keyword evidence="1" id="KW-0732">Signal</keyword>
<gene>
    <name evidence="4" type="ORF">L9W94_10465</name>
</gene>
<evidence type="ECO:0000256" key="1">
    <source>
        <dbReference type="SAM" id="SignalP"/>
    </source>
</evidence>
<protein>
    <submittedName>
        <fullName evidence="4">Capsule biosynthesis GfcC family protein</fullName>
    </submittedName>
</protein>
<proteinExistence type="predicted"/>
<evidence type="ECO:0000313" key="4">
    <source>
        <dbReference type="EMBL" id="MDE1242566.1"/>
    </source>
</evidence>
<evidence type="ECO:0000259" key="2">
    <source>
        <dbReference type="Pfam" id="PF06251"/>
    </source>
</evidence>
<feature type="chain" id="PRO_5040742855" evidence="1">
    <location>
        <begin position="20"/>
        <end position="259"/>
    </location>
</feature>
<comment type="caution">
    <text evidence="4">The sequence shown here is derived from an EMBL/GenBank/DDBJ whole genome shotgun (WGS) entry which is preliminary data.</text>
</comment>
<accession>A0A9X4EUJ0</accession>
<dbReference type="InterPro" id="IPR046459">
    <property type="entry name" value="Caps_syn_GfcC_N"/>
</dbReference>
<organism evidence="4 5">
    <name type="scientific">Vibrio aestuarianus</name>
    <dbReference type="NCBI Taxonomy" id="28171"/>
    <lineage>
        <taxon>Bacteria</taxon>
        <taxon>Pseudomonadati</taxon>
        <taxon>Pseudomonadota</taxon>
        <taxon>Gammaproteobacteria</taxon>
        <taxon>Vibrionales</taxon>
        <taxon>Vibrionaceae</taxon>
        <taxon>Vibrio</taxon>
    </lineage>
</organism>
<dbReference type="Proteomes" id="UP001140979">
    <property type="component" value="Unassembled WGS sequence"/>
</dbReference>
<evidence type="ECO:0000313" key="5">
    <source>
        <dbReference type="Proteomes" id="UP001140979"/>
    </source>
</evidence>
<feature type="signal peptide" evidence="1">
    <location>
        <begin position="1"/>
        <end position="19"/>
    </location>
</feature>
<dbReference type="Gene3D" id="3.10.560.10">
    <property type="entry name" value="Outer membrane lipoprotein wza domain like"/>
    <property type="match status" value="1"/>
</dbReference>
<evidence type="ECO:0000259" key="3">
    <source>
        <dbReference type="Pfam" id="PF20616"/>
    </source>
</evidence>
<feature type="domain" description="Capsule biosynthesis GfcC-like N-terminal" evidence="3">
    <location>
        <begin position="80"/>
        <end position="154"/>
    </location>
</feature>
<dbReference type="RefSeq" id="WP_274683263.1">
    <property type="nucleotide sequence ID" value="NZ_JAKNBA010000015.1"/>
</dbReference>
<sequence>MNHCLLALFMAAFSASSFASVLTIHLPNEKKVLEYNQPERLEKIFTDIINQQKNVEIAYDGQNGPLTALLGYPLNNMLFNQDKESEVEKRKQTLLQRLSAHTHVHPKSKASIALLEQQINRWDVGYREFINLDYDAIRITPQNNPQLKGNFELITPKRPKTIHIEGLLFVPVTKPFIGGLTVADYLKQTTLLSSANSSNVWVIYPDGHTKKVGYAYWNDEQTILAPGSIIFVGFNRPNAQLLDFESEIVSLLQSRKGFL</sequence>
<dbReference type="EMBL" id="JAKNBA010000015">
    <property type="protein sequence ID" value="MDE1242566.1"/>
    <property type="molecule type" value="Genomic_DNA"/>
</dbReference>